<dbReference type="SMART" id="SM00355">
    <property type="entry name" value="ZnF_C2H2"/>
    <property type="match status" value="4"/>
</dbReference>
<dbReference type="PROSITE" id="PS00028">
    <property type="entry name" value="ZINC_FINGER_C2H2_1"/>
    <property type="match status" value="4"/>
</dbReference>
<keyword evidence="3" id="KW-0677">Repeat</keyword>
<feature type="domain" description="C2H2-type" evidence="11">
    <location>
        <begin position="133"/>
        <end position="160"/>
    </location>
</feature>
<feature type="domain" description="C2H2-type" evidence="11">
    <location>
        <begin position="105"/>
        <end position="132"/>
    </location>
</feature>
<dbReference type="GO" id="GO:0005634">
    <property type="term" value="C:nucleus"/>
    <property type="evidence" value="ECO:0007669"/>
    <property type="project" value="UniProtKB-SubCell"/>
</dbReference>
<keyword evidence="4 10" id="KW-0863">Zinc-finger</keyword>
<dbReference type="SUPFAM" id="SSF57667">
    <property type="entry name" value="beta-beta-alpha zinc fingers"/>
    <property type="match status" value="2"/>
</dbReference>
<dbReference type="OrthoDB" id="427030at2759"/>
<dbReference type="FunFam" id="3.30.160.60:FF:001228">
    <property type="entry name" value="Zinc finger protein 236"/>
    <property type="match status" value="1"/>
</dbReference>
<feature type="non-terminal residue" evidence="12">
    <location>
        <position position="1"/>
    </location>
</feature>
<evidence type="ECO:0000256" key="7">
    <source>
        <dbReference type="ARBA" id="ARBA00023125"/>
    </source>
</evidence>
<comment type="subcellular location">
    <subcellularLocation>
        <location evidence="1">Nucleus</location>
    </subcellularLocation>
</comment>
<proteinExistence type="predicted"/>
<dbReference type="GO" id="GO:0003677">
    <property type="term" value="F:DNA binding"/>
    <property type="evidence" value="ECO:0007669"/>
    <property type="project" value="UniProtKB-KW"/>
</dbReference>
<organism evidence="12 13">
    <name type="scientific">Metschnikowia bicuspidata</name>
    <dbReference type="NCBI Taxonomy" id="27322"/>
    <lineage>
        <taxon>Eukaryota</taxon>
        <taxon>Fungi</taxon>
        <taxon>Dikarya</taxon>
        <taxon>Ascomycota</taxon>
        <taxon>Saccharomycotina</taxon>
        <taxon>Pichiomycetes</taxon>
        <taxon>Metschnikowiaceae</taxon>
        <taxon>Metschnikowia</taxon>
    </lineage>
</organism>
<dbReference type="Gene3D" id="3.30.160.60">
    <property type="entry name" value="Classic Zinc Finger"/>
    <property type="match status" value="4"/>
</dbReference>
<keyword evidence="5" id="KW-0862">Zinc</keyword>
<dbReference type="PANTHER" id="PTHR24394:SF48">
    <property type="entry name" value="ZINC FINGER PROTEIN 771"/>
    <property type="match status" value="1"/>
</dbReference>
<dbReference type="FunFam" id="3.30.160.60:FF:000130">
    <property type="entry name" value="Spalt-like transcription factor 4"/>
    <property type="match status" value="1"/>
</dbReference>
<evidence type="ECO:0000259" key="11">
    <source>
        <dbReference type="PROSITE" id="PS50157"/>
    </source>
</evidence>
<sequence>RPLLGATKVDQLMLVIQAQKKGNIQAIHQKPDGNIVTLDAAPLVPFLAELGVAEPKTSEEDGARKEDNNKRKNGKALQCSYCGKVFTRSTHLEVHVRSHIGYKPYQCSVCLKRFTQGSNLQTHKRLHTGTKPFSCSVCNRSFSRKGNLAAHILTHKKVKPYKCELDGCDKLFTQLGNLKSHQNRFHLLTLNRLTHTLAIMGSDDLALLPPEEKLLLEYFAKLYKNLNKGIRGRG</sequence>
<dbReference type="PANTHER" id="PTHR24394">
    <property type="entry name" value="ZINC FINGER PROTEIN"/>
    <property type="match status" value="1"/>
</dbReference>
<dbReference type="EMBL" id="ML004635">
    <property type="protein sequence ID" value="RKP28729.1"/>
    <property type="molecule type" value="Genomic_DNA"/>
</dbReference>
<dbReference type="SMR" id="A0A4V1J2J0"/>
<feature type="domain" description="C2H2-type" evidence="11">
    <location>
        <begin position="77"/>
        <end position="104"/>
    </location>
</feature>
<dbReference type="Pfam" id="PF00096">
    <property type="entry name" value="zf-C2H2"/>
    <property type="match status" value="4"/>
</dbReference>
<keyword evidence="9" id="KW-0539">Nucleus</keyword>
<evidence type="ECO:0000256" key="1">
    <source>
        <dbReference type="ARBA" id="ARBA00004123"/>
    </source>
</evidence>
<keyword evidence="6" id="KW-0805">Transcription regulation</keyword>
<dbReference type="Proteomes" id="UP000268321">
    <property type="component" value="Unassembled WGS sequence"/>
</dbReference>
<dbReference type="FunFam" id="3.30.160.60:FF:002157">
    <property type="entry name" value="Transcription factor"/>
    <property type="match status" value="1"/>
</dbReference>
<evidence type="ECO:0000256" key="9">
    <source>
        <dbReference type="ARBA" id="ARBA00023242"/>
    </source>
</evidence>
<keyword evidence="7" id="KW-0238">DNA-binding</keyword>
<gene>
    <name evidence="12" type="ORF">METBISCDRAFT_1429</name>
</gene>
<dbReference type="GO" id="GO:0000981">
    <property type="term" value="F:DNA-binding transcription factor activity, RNA polymerase II-specific"/>
    <property type="evidence" value="ECO:0007669"/>
    <property type="project" value="TreeGrafter"/>
</dbReference>
<dbReference type="FunFam" id="3.30.160.60:FF:001498">
    <property type="entry name" value="Zinc finger protein 404"/>
    <property type="match status" value="1"/>
</dbReference>
<evidence type="ECO:0000313" key="12">
    <source>
        <dbReference type="EMBL" id="RKP28729.1"/>
    </source>
</evidence>
<keyword evidence="8" id="KW-0804">Transcription</keyword>
<evidence type="ECO:0000256" key="4">
    <source>
        <dbReference type="ARBA" id="ARBA00022771"/>
    </source>
</evidence>
<feature type="domain" description="C2H2-type" evidence="11">
    <location>
        <begin position="161"/>
        <end position="186"/>
    </location>
</feature>
<evidence type="ECO:0000256" key="2">
    <source>
        <dbReference type="ARBA" id="ARBA00022723"/>
    </source>
</evidence>
<dbReference type="InterPro" id="IPR036236">
    <property type="entry name" value="Znf_C2H2_sf"/>
</dbReference>
<evidence type="ECO:0000256" key="6">
    <source>
        <dbReference type="ARBA" id="ARBA00023015"/>
    </source>
</evidence>
<name>A0A4V1J2J0_9ASCO</name>
<dbReference type="AlphaFoldDB" id="A0A4V1J2J0"/>
<protein>
    <recommendedName>
        <fullName evidence="11">C2H2-type domain-containing protein</fullName>
    </recommendedName>
</protein>
<accession>A0A4V1J2J0</accession>
<dbReference type="GO" id="GO:0008270">
    <property type="term" value="F:zinc ion binding"/>
    <property type="evidence" value="ECO:0007669"/>
    <property type="project" value="UniProtKB-KW"/>
</dbReference>
<evidence type="ECO:0000256" key="8">
    <source>
        <dbReference type="ARBA" id="ARBA00023163"/>
    </source>
</evidence>
<keyword evidence="2" id="KW-0479">Metal-binding</keyword>
<feature type="non-terminal residue" evidence="12">
    <location>
        <position position="234"/>
    </location>
</feature>
<evidence type="ECO:0000256" key="5">
    <source>
        <dbReference type="ARBA" id="ARBA00022833"/>
    </source>
</evidence>
<keyword evidence="13" id="KW-1185">Reference proteome</keyword>
<dbReference type="InterPro" id="IPR013087">
    <property type="entry name" value="Znf_C2H2_type"/>
</dbReference>
<evidence type="ECO:0000256" key="10">
    <source>
        <dbReference type="PROSITE-ProRule" id="PRU00042"/>
    </source>
</evidence>
<evidence type="ECO:0000256" key="3">
    <source>
        <dbReference type="ARBA" id="ARBA00022737"/>
    </source>
</evidence>
<evidence type="ECO:0000313" key="13">
    <source>
        <dbReference type="Proteomes" id="UP000268321"/>
    </source>
</evidence>
<reference evidence="13" key="1">
    <citation type="journal article" date="2018" name="Nat. Microbiol.">
        <title>Leveraging single-cell genomics to expand the fungal tree of life.</title>
        <authorList>
            <person name="Ahrendt S.R."/>
            <person name="Quandt C.A."/>
            <person name="Ciobanu D."/>
            <person name="Clum A."/>
            <person name="Salamov A."/>
            <person name="Andreopoulos B."/>
            <person name="Cheng J.F."/>
            <person name="Woyke T."/>
            <person name="Pelin A."/>
            <person name="Henrissat B."/>
            <person name="Reynolds N.K."/>
            <person name="Benny G.L."/>
            <person name="Smith M.E."/>
            <person name="James T.Y."/>
            <person name="Grigoriev I.V."/>
        </authorList>
    </citation>
    <scope>NUCLEOTIDE SEQUENCE [LARGE SCALE GENOMIC DNA]</scope>
    <source>
        <strain evidence="13">Baker2002</strain>
    </source>
</reference>
<dbReference type="PROSITE" id="PS50157">
    <property type="entry name" value="ZINC_FINGER_C2H2_2"/>
    <property type="match status" value="4"/>
</dbReference>